<gene>
    <name evidence="2" type="ORF">CB0940_03534</name>
    <name evidence="3" type="ORF">RHO25_005328</name>
</gene>
<dbReference type="Proteomes" id="UP000230605">
    <property type="component" value="Chromosome 3"/>
</dbReference>
<accession>A0A2G5I3I0</accession>
<evidence type="ECO:0000313" key="2">
    <source>
        <dbReference type="EMBL" id="PIA99318.1"/>
    </source>
</evidence>
<evidence type="ECO:0000313" key="5">
    <source>
        <dbReference type="Proteomes" id="UP001302367"/>
    </source>
</evidence>
<feature type="region of interest" description="Disordered" evidence="1">
    <location>
        <begin position="139"/>
        <end position="167"/>
    </location>
</feature>
<feature type="region of interest" description="Disordered" evidence="1">
    <location>
        <begin position="1"/>
        <end position="31"/>
    </location>
</feature>
<name>A0A2G5I3I0_CERBT</name>
<evidence type="ECO:0000313" key="4">
    <source>
        <dbReference type="Proteomes" id="UP000230605"/>
    </source>
</evidence>
<dbReference type="EMBL" id="LKMD01000101">
    <property type="protein sequence ID" value="PIA99318.1"/>
    <property type="molecule type" value="Genomic_DNA"/>
</dbReference>
<feature type="compositionally biased region" description="Basic and acidic residues" evidence="1">
    <location>
        <begin position="201"/>
        <end position="212"/>
    </location>
</feature>
<reference evidence="3 5" key="2">
    <citation type="submission" date="2023-09" db="EMBL/GenBank/DDBJ databases">
        <title>Complete-Gapless Cercospora beticola genome.</title>
        <authorList>
            <person name="Wyatt N.A."/>
            <person name="Spanner R.E."/>
            <person name="Bolton M.D."/>
        </authorList>
    </citation>
    <scope>NUCLEOTIDE SEQUENCE [LARGE SCALE GENOMIC DNA]</scope>
    <source>
        <strain evidence="3">Cb09-40</strain>
    </source>
</reference>
<reference evidence="2 4" key="1">
    <citation type="submission" date="2015-10" db="EMBL/GenBank/DDBJ databases">
        <title>The cercosporin biosynthetic gene cluster was horizontally transferred to several fungal lineages and shown to be expanded in Cercospora beticola based on microsynteny with recipient genomes.</title>
        <authorList>
            <person name="De Jonge R."/>
            <person name="Ebert M.K."/>
            <person name="Suttle J.C."/>
            <person name="Jurick Ii W.M."/>
            <person name="Secor G.A."/>
            <person name="Thomma B.P."/>
            <person name="Van De Peer Y."/>
            <person name="Bolton M.D."/>
        </authorList>
    </citation>
    <scope>NUCLEOTIDE SEQUENCE [LARGE SCALE GENOMIC DNA]</scope>
    <source>
        <strain evidence="2 4">09-40</strain>
    </source>
</reference>
<organism evidence="2 4">
    <name type="scientific">Cercospora beticola</name>
    <name type="common">Sugarbeet leaf spot fungus</name>
    <dbReference type="NCBI Taxonomy" id="122368"/>
    <lineage>
        <taxon>Eukaryota</taxon>
        <taxon>Fungi</taxon>
        <taxon>Dikarya</taxon>
        <taxon>Ascomycota</taxon>
        <taxon>Pezizomycotina</taxon>
        <taxon>Dothideomycetes</taxon>
        <taxon>Dothideomycetidae</taxon>
        <taxon>Mycosphaerellales</taxon>
        <taxon>Mycosphaerellaceae</taxon>
        <taxon>Cercospora</taxon>
    </lineage>
</organism>
<feature type="region of interest" description="Disordered" evidence="1">
    <location>
        <begin position="188"/>
        <end position="219"/>
    </location>
</feature>
<feature type="compositionally biased region" description="Basic and acidic residues" evidence="1">
    <location>
        <begin position="1"/>
        <end position="10"/>
    </location>
</feature>
<dbReference type="OrthoDB" id="10524995at2759"/>
<sequence>MSPKPKREFDEAFTASQAPGEPDELRETCKSSFQPAEEIVDSAMPKQILREQTKNPDSSKYMPITILCAAHLAERQAQDRVEALCHRFWAGACDRQERNVLGRFLRLSQNTDPVDIVYEWIAEPAATMRAEVKRPNTTIARAERSPETITTITESSNEDDHAGGSSETVTAISKFSNEDDPIVLYDTDESIPEPRTQTPPRQHDEPSQHDPIDSDTDDIGTDYDISAGSFLTLAQRRADMPDFPNDNIFAKSPRTDKLICPMIVVKGGKAVMCATEFVEAHSGNFFKHIRGLHKVTHNSRGTEFFALFKQTSALILGMALKQEEMAKLNDVYYEQGIGAVMDTLKERRRMPDCVGSPTSHTKLQQTDLVRVAVRIFKDKQWGKKTLLPAIHGILAQFEPKLENVRPDALAQHSKNAYDMDTACWPSEVLASPDRQSEQDYGVKKTKHALRKSFSHRPAGRTASISECRLHSQLYDKQRVKSSRAHASVKEFYLCCLCRCLENCPGFGAPLCENIGIRGAVEWKSDDFDFFPSPGIGCAPSRRM</sequence>
<evidence type="ECO:0000256" key="1">
    <source>
        <dbReference type="SAM" id="MobiDB-lite"/>
    </source>
</evidence>
<proteinExistence type="predicted"/>
<dbReference type="AlphaFoldDB" id="A0A2G5I3I0"/>
<dbReference type="Proteomes" id="UP001302367">
    <property type="component" value="Chromosome 3"/>
</dbReference>
<dbReference type="EMBL" id="CP134186">
    <property type="protein sequence ID" value="WPB00708.1"/>
    <property type="molecule type" value="Genomic_DNA"/>
</dbReference>
<protein>
    <submittedName>
        <fullName evidence="2">Uncharacterized protein</fullName>
    </submittedName>
</protein>
<evidence type="ECO:0000313" key="3">
    <source>
        <dbReference type="EMBL" id="WPB00708.1"/>
    </source>
</evidence>
<keyword evidence="5" id="KW-1185">Reference proteome</keyword>